<dbReference type="Gramene" id="AET1Gv21039500.4">
    <property type="protein sequence ID" value="AET1Gv21039500.4"/>
    <property type="gene ID" value="AET1Gv21039500"/>
</dbReference>
<name>A0A453A4K6_AEGTS</name>
<dbReference type="Gramene" id="AET1Gv21039500.3">
    <property type="protein sequence ID" value="AET1Gv21039500.3"/>
    <property type="gene ID" value="AET1Gv21039500"/>
</dbReference>
<dbReference type="Proteomes" id="UP000015105">
    <property type="component" value="Chromosome 1D"/>
</dbReference>
<dbReference type="EnsemblPlants" id="AET1Gv21039500.4">
    <property type="protein sequence ID" value="AET1Gv21039500.4"/>
    <property type="gene ID" value="AET1Gv21039500"/>
</dbReference>
<feature type="region of interest" description="Disordered" evidence="1">
    <location>
        <begin position="1"/>
        <end position="27"/>
    </location>
</feature>
<dbReference type="Gramene" id="AET1Gv21039500.2">
    <property type="protein sequence ID" value="AET1Gv21039500.2"/>
    <property type="gene ID" value="AET1Gv21039500"/>
</dbReference>
<reference evidence="3" key="1">
    <citation type="journal article" date="2014" name="Science">
        <title>Ancient hybridizations among the ancestral genomes of bread wheat.</title>
        <authorList>
            <consortium name="International Wheat Genome Sequencing Consortium,"/>
            <person name="Marcussen T."/>
            <person name="Sandve S.R."/>
            <person name="Heier L."/>
            <person name="Spannagl M."/>
            <person name="Pfeifer M."/>
            <person name="Jakobsen K.S."/>
            <person name="Wulff B.B."/>
            <person name="Steuernagel B."/>
            <person name="Mayer K.F."/>
            <person name="Olsen O.A."/>
        </authorList>
    </citation>
    <scope>NUCLEOTIDE SEQUENCE [LARGE SCALE GENOMIC DNA]</scope>
    <source>
        <strain evidence="3">cv. AL8/78</strain>
    </source>
</reference>
<sequence length="207" mass="22760">KASPAASPSRRPLAALPPHPPRESWWQHTIAPSAARDPATPALDRRLSSFSSSLSRAAVLPPSIRARPRPWIPSHRIRGVWTWGRASPTAAMTIIQAPLLTVERLRPRGCRGGAGLVEEGPQLRELSMEEDSVAVDQSVRWRGSNSGGRKSVAGIMWLRWPKGRRGVAASTSIPTLLLARRLYLQVHLLVRTIRRPSPQLTAYCSSD</sequence>
<protein>
    <submittedName>
        <fullName evidence="2">Uncharacterized protein</fullName>
    </submittedName>
</protein>
<feature type="compositionally biased region" description="Low complexity" evidence="1">
    <location>
        <begin position="1"/>
        <end position="16"/>
    </location>
</feature>
<evidence type="ECO:0000313" key="2">
    <source>
        <dbReference type="EnsemblPlants" id="AET1Gv21039500.4"/>
    </source>
</evidence>
<accession>A0A453A4K6</accession>
<reference evidence="2" key="5">
    <citation type="journal article" date="2021" name="G3 (Bethesda)">
        <title>Aegilops tauschii genome assembly Aet v5.0 features greater sequence contiguity and improved annotation.</title>
        <authorList>
            <person name="Wang L."/>
            <person name="Zhu T."/>
            <person name="Rodriguez J.C."/>
            <person name="Deal K.R."/>
            <person name="Dubcovsky J."/>
            <person name="McGuire P.E."/>
            <person name="Lux T."/>
            <person name="Spannagl M."/>
            <person name="Mayer K.F.X."/>
            <person name="Baldrich P."/>
            <person name="Meyers B.C."/>
            <person name="Huo N."/>
            <person name="Gu Y.Q."/>
            <person name="Zhou H."/>
            <person name="Devos K.M."/>
            <person name="Bennetzen J.L."/>
            <person name="Unver T."/>
            <person name="Budak H."/>
            <person name="Gulick P.J."/>
            <person name="Galiba G."/>
            <person name="Kalapos B."/>
            <person name="Nelson D.R."/>
            <person name="Li P."/>
            <person name="You F.M."/>
            <person name="Luo M.C."/>
            <person name="Dvorak J."/>
        </authorList>
    </citation>
    <scope>NUCLEOTIDE SEQUENCE [LARGE SCALE GENOMIC DNA]</scope>
    <source>
        <strain evidence="2">cv. AL8/78</strain>
    </source>
</reference>
<dbReference type="EnsemblPlants" id="AET1Gv21039500.3">
    <property type="protein sequence ID" value="AET1Gv21039500.3"/>
    <property type="gene ID" value="AET1Gv21039500"/>
</dbReference>
<dbReference type="EnsemblPlants" id="AET1Gv21039500.2">
    <property type="protein sequence ID" value="AET1Gv21039500.2"/>
    <property type="gene ID" value="AET1Gv21039500"/>
</dbReference>
<reference evidence="2" key="3">
    <citation type="journal article" date="2017" name="Nature">
        <title>Genome sequence of the progenitor of the wheat D genome Aegilops tauschii.</title>
        <authorList>
            <person name="Luo M.C."/>
            <person name="Gu Y.Q."/>
            <person name="Puiu D."/>
            <person name="Wang H."/>
            <person name="Twardziok S.O."/>
            <person name="Deal K.R."/>
            <person name="Huo N."/>
            <person name="Zhu T."/>
            <person name="Wang L."/>
            <person name="Wang Y."/>
            <person name="McGuire P.E."/>
            <person name="Liu S."/>
            <person name="Long H."/>
            <person name="Ramasamy R.K."/>
            <person name="Rodriguez J.C."/>
            <person name="Van S.L."/>
            <person name="Yuan L."/>
            <person name="Wang Z."/>
            <person name="Xia Z."/>
            <person name="Xiao L."/>
            <person name="Anderson O.D."/>
            <person name="Ouyang S."/>
            <person name="Liang Y."/>
            <person name="Zimin A.V."/>
            <person name="Pertea G."/>
            <person name="Qi P."/>
            <person name="Bennetzen J.L."/>
            <person name="Dai X."/>
            <person name="Dawson M.W."/>
            <person name="Muller H.G."/>
            <person name="Kugler K."/>
            <person name="Rivarola-Duarte L."/>
            <person name="Spannagl M."/>
            <person name="Mayer K.F.X."/>
            <person name="Lu F.H."/>
            <person name="Bevan M.W."/>
            <person name="Leroy P."/>
            <person name="Li P."/>
            <person name="You F.M."/>
            <person name="Sun Q."/>
            <person name="Liu Z."/>
            <person name="Lyons E."/>
            <person name="Wicker T."/>
            <person name="Salzberg S.L."/>
            <person name="Devos K.M."/>
            <person name="Dvorak J."/>
        </authorList>
    </citation>
    <scope>NUCLEOTIDE SEQUENCE [LARGE SCALE GENOMIC DNA]</scope>
    <source>
        <strain evidence="2">cv. AL8/78</strain>
    </source>
</reference>
<organism evidence="2 3">
    <name type="scientific">Aegilops tauschii subsp. strangulata</name>
    <name type="common">Goatgrass</name>
    <dbReference type="NCBI Taxonomy" id="200361"/>
    <lineage>
        <taxon>Eukaryota</taxon>
        <taxon>Viridiplantae</taxon>
        <taxon>Streptophyta</taxon>
        <taxon>Embryophyta</taxon>
        <taxon>Tracheophyta</taxon>
        <taxon>Spermatophyta</taxon>
        <taxon>Magnoliopsida</taxon>
        <taxon>Liliopsida</taxon>
        <taxon>Poales</taxon>
        <taxon>Poaceae</taxon>
        <taxon>BOP clade</taxon>
        <taxon>Pooideae</taxon>
        <taxon>Triticodae</taxon>
        <taxon>Triticeae</taxon>
        <taxon>Triticinae</taxon>
        <taxon>Aegilops</taxon>
    </lineage>
</organism>
<proteinExistence type="predicted"/>
<reference evidence="3" key="2">
    <citation type="journal article" date="2017" name="Nat. Plants">
        <title>The Aegilops tauschii genome reveals multiple impacts of transposons.</title>
        <authorList>
            <person name="Zhao G."/>
            <person name="Zou C."/>
            <person name="Li K."/>
            <person name="Wang K."/>
            <person name="Li T."/>
            <person name="Gao L."/>
            <person name="Zhang X."/>
            <person name="Wang H."/>
            <person name="Yang Z."/>
            <person name="Liu X."/>
            <person name="Jiang W."/>
            <person name="Mao L."/>
            <person name="Kong X."/>
            <person name="Jiao Y."/>
            <person name="Jia J."/>
        </authorList>
    </citation>
    <scope>NUCLEOTIDE SEQUENCE [LARGE SCALE GENOMIC DNA]</scope>
    <source>
        <strain evidence="3">cv. AL8/78</strain>
    </source>
</reference>
<evidence type="ECO:0000256" key="1">
    <source>
        <dbReference type="SAM" id="MobiDB-lite"/>
    </source>
</evidence>
<reference evidence="2" key="4">
    <citation type="submission" date="2019-03" db="UniProtKB">
        <authorList>
            <consortium name="EnsemblPlants"/>
        </authorList>
    </citation>
    <scope>IDENTIFICATION</scope>
</reference>
<dbReference type="AlphaFoldDB" id="A0A453A4K6"/>
<keyword evidence="3" id="KW-1185">Reference proteome</keyword>
<evidence type="ECO:0000313" key="3">
    <source>
        <dbReference type="Proteomes" id="UP000015105"/>
    </source>
</evidence>